<dbReference type="CDD" id="cd00299">
    <property type="entry name" value="GST_C_family"/>
    <property type="match status" value="1"/>
</dbReference>
<evidence type="ECO:0000259" key="2">
    <source>
        <dbReference type="PROSITE" id="PS50405"/>
    </source>
</evidence>
<dbReference type="GO" id="GO:0016740">
    <property type="term" value="F:transferase activity"/>
    <property type="evidence" value="ECO:0007669"/>
    <property type="project" value="UniProtKB-KW"/>
</dbReference>
<dbReference type="Gene3D" id="3.40.30.10">
    <property type="entry name" value="Glutaredoxin"/>
    <property type="match status" value="1"/>
</dbReference>
<comment type="caution">
    <text evidence="3">The sequence shown here is derived from an EMBL/GenBank/DDBJ whole genome shotgun (WGS) entry which is preliminary data.</text>
</comment>
<reference evidence="3 4" key="1">
    <citation type="submission" date="2019-01" db="EMBL/GenBank/DDBJ databases">
        <title>Pseudoxanthomonas composti sp. nov., isolated from compost.</title>
        <authorList>
            <person name="Yang G."/>
        </authorList>
    </citation>
    <scope>NUCLEOTIDE SEQUENCE [LARGE SCALE GENOMIC DNA]</scope>
    <source>
        <strain evidence="3 4">GSS15</strain>
    </source>
</reference>
<dbReference type="SUPFAM" id="SSF52833">
    <property type="entry name" value="Thioredoxin-like"/>
    <property type="match status" value="1"/>
</dbReference>
<proteinExistence type="predicted"/>
<dbReference type="InterPro" id="IPR004046">
    <property type="entry name" value="GST_C"/>
</dbReference>
<dbReference type="PROSITE" id="PS50404">
    <property type="entry name" value="GST_NTER"/>
    <property type="match status" value="1"/>
</dbReference>
<accession>A0A4Q1JRF3</accession>
<dbReference type="EMBL" id="SAWZ01000012">
    <property type="protein sequence ID" value="RXR00338.1"/>
    <property type="molecule type" value="Genomic_DNA"/>
</dbReference>
<dbReference type="InterPro" id="IPR036249">
    <property type="entry name" value="Thioredoxin-like_sf"/>
</dbReference>
<dbReference type="AlphaFoldDB" id="A0A4Q1JRF3"/>
<evidence type="ECO:0000313" key="4">
    <source>
        <dbReference type="Proteomes" id="UP000289784"/>
    </source>
</evidence>
<dbReference type="Gene3D" id="1.20.1050.10">
    <property type="match status" value="1"/>
</dbReference>
<dbReference type="PANTHER" id="PTHR44051">
    <property type="entry name" value="GLUTATHIONE S-TRANSFERASE-RELATED"/>
    <property type="match status" value="1"/>
</dbReference>
<feature type="domain" description="GST C-terminal" evidence="2">
    <location>
        <begin position="90"/>
        <end position="207"/>
    </location>
</feature>
<evidence type="ECO:0000259" key="1">
    <source>
        <dbReference type="PROSITE" id="PS50404"/>
    </source>
</evidence>
<dbReference type="Pfam" id="PF13417">
    <property type="entry name" value="GST_N_3"/>
    <property type="match status" value="1"/>
</dbReference>
<dbReference type="InterPro" id="IPR010987">
    <property type="entry name" value="Glutathione-S-Trfase_C-like"/>
</dbReference>
<dbReference type="CDD" id="cd00570">
    <property type="entry name" value="GST_N_family"/>
    <property type="match status" value="1"/>
</dbReference>
<dbReference type="Proteomes" id="UP000289784">
    <property type="component" value="Unassembled WGS sequence"/>
</dbReference>
<feature type="domain" description="GST N-terminal" evidence="1">
    <location>
        <begin position="1"/>
        <end position="80"/>
    </location>
</feature>
<protein>
    <submittedName>
        <fullName evidence="3">Glutathione S-transferase family protein</fullName>
    </submittedName>
</protein>
<dbReference type="InterPro" id="IPR040079">
    <property type="entry name" value="Glutathione_S-Trfase"/>
</dbReference>
<keyword evidence="4" id="KW-1185">Reference proteome</keyword>
<dbReference type="SFLD" id="SFLDS00019">
    <property type="entry name" value="Glutathione_Transferase_(cytos"/>
    <property type="match status" value="1"/>
</dbReference>
<dbReference type="SUPFAM" id="SSF47616">
    <property type="entry name" value="GST C-terminal domain-like"/>
    <property type="match status" value="1"/>
</dbReference>
<dbReference type="SFLD" id="SFLDG00358">
    <property type="entry name" value="Main_(cytGST)"/>
    <property type="match status" value="1"/>
</dbReference>
<dbReference type="PROSITE" id="PS50405">
    <property type="entry name" value="GST_CTER"/>
    <property type="match status" value="1"/>
</dbReference>
<evidence type="ECO:0000313" key="3">
    <source>
        <dbReference type="EMBL" id="RXR00338.1"/>
    </source>
</evidence>
<name>A0A4Q1JRF3_9GAMM</name>
<dbReference type="RefSeq" id="WP_129472475.1">
    <property type="nucleotide sequence ID" value="NZ_SAWZ01000012.1"/>
</dbReference>
<organism evidence="3 4">
    <name type="scientific">Pseudoxanthomonas composti</name>
    <dbReference type="NCBI Taxonomy" id="2137479"/>
    <lineage>
        <taxon>Bacteria</taxon>
        <taxon>Pseudomonadati</taxon>
        <taxon>Pseudomonadota</taxon>
        <taxon>Gammaproteobacteria</taxon>
        <taxon>Lysobacterales</taxon>
        <taxon>Lysobacteraceae</taxon>
        <taxon>Pseudoxanthomonas</taxon>
    </lineage>
</organism>
<keyword evidence="3" id="KW-0808">Transferase</keyword>
<dbReference type="PANTHER" id="PTHR44051:SF8">
    <property type="entry name" value="GLUTATHIONE S-TRANSFERASE GSTA"/>
    <property type="match status" value="1"/>
</dbReference>
<dbReference type="OrthoDB" id="9782992at2"/>
<dbReference type="InterPro" id="IPR004045">
    <property type="entry name" value="Glutathione_S-Trfase_N"/>
</dbReference>
<dbReference type="InterPro" id="IPR036282">
    <property type="entry name" value="Glutathione-S-Trfase_C_sf"/>
</dbReference>
<dbReference type="Pfam" id="PF00043">
    <property type="entry name" value="GST_C"/>
    <property type="match status" value="1"/>
</dbReference>
<sequence>MLRLYYHPLSSYCWKALIAIDVLGADVELHAVDPSDAEERALLASLSPFGKIPLLVEQGRPLLETSILIEHLQLHHARSAARLIPEQAAGALEVRLWDRLMDQYVMTPMQALTSDLLRPEAQRDPMAVDRARDLLATSYGVLERQLEGRTWLASEDFSLADCAAAPALFYANAYVPFGTGHPRIAAYFERLMEHPAIAGVIRNAAPFFRYFPGHAGLAPRFLEQQG</sequence>
<gene>
    <name evidence="3" type="ORF">EPA99_17175</name>
</gene>